<dbReference type="EMBL" id="MQWA01000001">
    <property type="protein sequence ID" value="PQJ29543.1"/>
    <property type="molecule type" value="Genomic_DNA"/>
</dbReference>
<evidence type="ECO:0000259" key="1">
    <source>
        <dbReference type="Pfam" id="PF14355"/>
    </source>
</evidence>
<gene>
    <name evidence="2" type="ORF">BSZ32_14270</name>
</gene>
<name>A0A2S7U5T6_9BACT</name>
<dbReference type="Pfam" id="PF14355">
    <property type="entry name" value="Abi_C"/>
    <property type="match status" value="1"/>
</dbReference>
<dbReference type="InterPro" id="IPR026001">
    <property type="entry name" value="Abi-like_C"/>
</dbReference>
<evidence type="ECO:0000313" key="3">
    <source>
        <dbReference type="Proteomes" id="UP000239907"/>
    </source>
</evidence>
<reference evidence="2 3" key="1">
    <citation type="submission" date="2016-12" db="EMBL/GenBank/DDBJ databases">
        <title>Study of bacterial adaptation to deep sea.</title>
        <authorList>
            <person name="Song J."/>
            <person name="Yoshizawa S."/>
            <person name="Kogure K."/>
        </authorList>
    </citation>
    <scope>NUCLEOTIDE SEQUENCE [LARGE SCALE GENOMIC DNA]</scope>
    <source>
        <strain evidence="2 3">SAORIC-165</strain>
    </source>
</reference>
<accession>A0A2S7U5T6</accession>
<proteinExistence type="predicted"/>
<comment type="caution">
    <text evidence="2">The sequence shown here is derived from an EMBL/GenBank/DDBJ whole genome shotgun (WGS) entry which is preliminary data.</text>
</comment>
<sequence length="271" mass="29904">MSKFRPSEQAKFESLLNMKSGYILEFSDPTFDAFFAGLVGVDIHSEKYCRFGSSKANKLRSFWTQEDDHTVGKVLQELVEMSALDEDNLPSEALYNECCAIAERLQENEGASLLHPLRKASAPFDSNYITKQIERMESSIESDPSLAIGTAKELIETCCKSILNELGKEISDSIDISSLTKQTLKELHLVPDAVDDASRGKKAVTRILQNLGQIGNNIAELRNLYGTGHGKSHTAKGLQPRHAKLAIGSAATLVTFLFETHQSRKQLNGPT</sequence>
<evidence type="ECO:0000313" key="2">
    <source>
        <dbReference type="EMBL" id="PQJ29543.1"/>
    </source>
</evidence>
<keyword evidence="3" id="KW-1185">Reference proteome</keyword>
<organism evidence="2 3">
    <name type="scientific">Rubritalea profundi</name>
    <dbReference type="NCBI Taxonomy" id="1658618"/>
    <lineage>
        <taxon>Bacteria</taxon>
        <taxon>Pseudomonadati</taxon>
        <taxon>Verrucomicrobiota</taxon>
        <taxon>Verrucomicrobiia</taxon>
        <taxon>Verrucomicrobiales</taxon>
        <taxon>Rubritaleaceae</taxon>
        <taxon>Rubritalea</taxon>
    </lineage>
</organism>
<feature type="domain" description="Abortive infection protein-like C-terminal" evidence="1">
    <location>
        <begin position="178"/>
        <end position="259"/>
    </location>
</feature>
<dbReference type="Proteomes" id="UP000239907">
    <property type="component" value="Unassembled WGS sequence"/>
</dbReference>
<dbReference type="AlphaFoldDB" id="A0A2S7U5T6"/>
<protein>
    <recommendedName>
        <fullName evidence="1">Abortive infection protein-like C-terminal domain-containing protein</fullName>
    </recommendedName>
</protein>
<dbReference type="RefSeq" id="WP_105044043.1">
    <property type="nucleotide sequence ID" value="NZ_MQWA01000001.1"/>
</dbReference>
<dbReference type="OrthoDB" id="9815944at2"/>